<gene>
    <name evidence="3" type="ORF">FM125_08995</name>
</gene>
<evidence type="ECO:0000313" key="3">
    <source>
        <dbReference type="EMBL" id="SJN32347.1"/>
    </source>
</evidence>
<keyword evidence="1" id="KW-0677">Repeat</keyword>
<dbReference type="AlphaFoldDB" id="A0A1R4JK07"/>
<dbReference type="InterPro" id="IPR016024">
    <property type="entry name" value="ARM-type_fold"/>
</dbReference>
<proteinExistence type="predicted"/>
<dbReference type="InterPro" id="IPR000357">
    <property type="entry name" value="HEAT"/>
</dbReference>
<accession>A0A1R4JK07</accession>
<sequence>MVGMTTPGEHPKSPMEPVNLPPVKDTPLRRLQARVDEAVEAHGPGPVSAAAVRMLAGRTTVEDVTSGLVGTLTGDGEHFSTEATGALVLTGVWHRTALAAVREALGHEDAEVRAAALTVLGVRAEELRADHAVDRALVGEVHDRCGDASPEVRAAAATALGELAEGRDLELVVPTLTTLVMDVDPELANAGELALTRVADRLDRPDLRASTDY</sequence>
<organism evidence="3 4">
    <name type="scientific">Micrococcus lylae</name>
    <dbReference type="NCBI Taxonomy" id="1273"/>
    <lineage>
        <taxon>Bacteria</taxon>
        <taxon>Bacillati</taxon>
        <taxon>Actinomycetota</taxon>
        <taxon>Actinomycetes</taxon>
        <taxon>Micrococcales</taxon>
        <taxon>Micrococcaceae</taxon>
        <taxon>Micrococcus</taxon>
    </lineage>
</organism>
<dbReference type="Gene3D" id="1.25.10.10">
    <property type="entry name" value="Leucine-rich Repeat Variant"/>
    <property type="match status" value="1"/>
</dbReference>
<dbReference type="Proteomes" id="UP000196230">
    <property type="component" value="Unassembled WGS sequence"/>
</dbReference>
<protein>
    <recommendedName>
        <fullName evidence="5">HEAT repeat domain-containing protein</fullName>
    </recommendedName>
</protein>
<feature type="region of interest" description="Disordered" evidence="2">
    <location>
        <begin position="1"/>
        <end position="24"/>
    </location>
</feature>
<evidence type="ECO:0000313" key="4">
    <source>
        <dbReference type="Proteomes" id="UP000196230"/>
    </source>
</evidence>
<name>A0A1R4JK07_9MICC</name>
<dbReference type="SUPFAM" id="SSF48371">
    <property type="entry name" value="ARM repeat"/>
    <property type="match status" value="1"/>
</dbReference>
<evidence type="ECO:0000256" key="1">
    <source>
        <dbReference type="ARBA" id="ARBA00022737"/>
    </source>
</evidence>
<dbReference type="Pfam" id="PF02985">
    <property type="entry name" value="HEAT"/>
    <property type="match status" value="1"/>
</dbReference>
<dbReference type="EMBL" id="FUKP01000063">
    <property type="protein sequence ID" value="SJN32347.1"/>
    <property type="molecule type" value="Genomic_DNA"/>
</dbReference>
<evidence type="ECO:0000256" key="2">
    <source>
        <dbReference type="SAM" id="MobiDB-lite"/>
    </source>
</evidence>
<evidence type="ECO:0008006" key="5">
    <source>
        <dbReference type="Google" id="ProtNLM"/>
    </source>
</evidence>
<dbReference type="InterPro" id="IPR011989">
    <property type="entry name" value="ARM-like"/>
</dbReference>
<reference evidence="3 4" key="1">
    <citation type="submission" date="2017-02" db="EMBL/GenBank/DDBJ databases">
        <authorList>
            <person name="Peterson S.W."/>
        </authorList>
    </citation>
    <scope>NUCLEOTIDE SEQUENCE [LARGE SCALE GENOMIC DNA]</scope>
    <source>
        <strain evidence="3 4">2B3F</strain>
    </source>
</reference>